<dbReference type="Gene3D" id="2.60.40.10">
    <property type="entry name" value="Immunoglobulins"/>
    <property type="match status" value="2"/>
</dbReference>
<dbReference type="InterPro" id="IPR022409">
    <property type="entry name" value="PKD/Chitinase_dom"/>
</dbReference>
<dbReference type="InterPro" id="IPR000601">
    <property type="entry name" value="PKD_dom"/>
</dbReference>
<sequence>MRIRKARPFFYLRRLCILQRRTTTVPEPPPMYRYVLPILLLFAIPVLSYAQKEPAILCGQKPVTEKLLRDNPLLKQYQQRTEQQLQDYNNALRSGKAKLQRTTAIVTLPIVVHIIHNNGIENISDAQVLTGIQHLNEAFANTGYYDPADGVNTQIQFCLAQRDPNGNATNGITRNVSAYTVMGGADPYFDDLNVKNLNRWNPGCYINIWIVRSIPGSVAGYAYLPSVHGLNVDGIVMESVYFGSSPANSTVTIHEMGHYLGLYHTFEGSCKNDDCTVDGDKVCDTPPDQSTAFANCATGMNSCSTDNLSGFATDVNDLVEDYMDYGNLNCMKVFTQGQADRMNWHIQQVRSSLLNCKSCLSPCPAPITAGFTPSATNVTAGTLINFVNSSVNAAGFEWSVNNVLQATTTSFSYTFNAAGTYTVKLRALSGNPLCNSEEKTVTITVSCPVTAAFTPSAITAPPNTNISFTNGSSGATSYTWYINDVQQATTTHLSHTFVSGGFYKIKLIAASGACRDSITQLIRIKDPCNEYTFRKSYGGAGIDVAHDVRPTADGGYIIAGSTSASGSEAFLLKLDNQGNVTWINTYGGPGADLFKKVIVTSDGGYLAVGQTRSYGYTTGAVMVVKTDAAGMEEWHQYYGEKSVNGEIGNGVTATADGGYAIAGSQNAGIGTTANMLVFKIDATGSLQWSRVYGTANTDHATDIIEDNGDLIVAGYSASGTAYQDGVLMKLNAAGTLQWTKMYDIGFQNSYMSTQIYRQGNQYLVTMPTYNDLTLTNGRRLYACKIDLQGNLQSVVVAGSGNTPNASNEQAIPLPDGGLMTIQVSPGAVNSGLQFMKTDAAGNLEWGKRHVDPALQETRALRQTADGGFISVGSINTGGNTDIYVVKTDAIANIPSCLVVPGASGNPLNYFSTTTLNWTTNRNASFPLTPASLVMGQLTIAANTICAYSTPCSVPDSCTQHSSFRKTYATPGTEVTKDIAGLLDGHYIIAGEMTAPGRTDVDAVLIKINIYGDTLWTKRFGGQGNDGFLRVKQSSDGSIYAVGYTRSFGTPQSAAYVVKTDNNGNLIFYNTIGGNSPNGDIANDMAENRGGTLIITGVHNTGPASDMFVADLNTSGWGTYMYVFDNGGEEAGTGITAVNDSVMITGYMSSQYYHDAFVVKWNTSFRSHIWSRKFDRLQGNDAFDRIYKTGTGFLVNNSYSTDFSNNGFKHGIVQLDLNGNITNAWTNTTATVHNGPHSLAPTIDGGFAVVESEDNVNSDVYLYKFDANGNRQMGRQFSQPNRENMHHLVQHDDGSYLLAGVAATPSDIFVIKTDIAGNTAGCTTDSSAALLSSSPMTVQSFTWGSITNISNFPNAETRANLWTAPVVTSALCKYAPCEVPDTCDTYPCDTVFVTGTDTTCVLSGNAQVYTAHRNANCTAPITWTVDPAYADIIATTDATIELRFKKAGSVMLYAEIPNDCRIIKDSLKIYLFASPTAVDLGPDRQLCQVSTSVLRAGAGFQYYRWQDGSTDSTFTAYNTGTYHVAAYDYCGNVYKDTIVISQAPAVPFDLGPDLLLCEKDTVAITAPAGFTNYRWSANYKVNSIYGQTIKIYTDIDTLYSVTAERSPGCIVTDTIRIALKKAPPVDLGIDTSFCRGATLTLDAGPGFDSYRWNTLATTQQITVQAPGSYRVAALYANGCYARDTVEVSRYDMPSTILTDTATFCDFSNATLTPLMLNDFIAYQWSTGATTPVVRIDRPGLYWVQVTHRNGCIGTDTILVTKRSCGNKLYIPNAFTPNNDHHNDVFKPAVDGQLVSFRLAVFSRWGEKIFETTNATLGWRGDWKNKPMDTGSYVWICTYQFAGAGQPVQTSRGIVTLLR</sequence>
<dbReference type="PANTHER" id="PTHR42754:SF1">
    <property type="entry name" value="LIPOPROTEIN"/>
    <property type="match status" value="1"/>
</dbReference>
<gene>
    <name evidence="2" type="ORF">D3H65_08825</name>
</gene>
<dbReference type="OrthoDB" id="9765926at2"/>
<dbReference type="KEGG" id="pseg:D3H65_08825"/>
<dbReference type="EMBL" id="CP032157">
    <property type="protein sequence ID" value="AXY74075.1"/>
    <property type="molecule type" value="Genomic_DNA"/>
</dbReference>
<dbReference type="InterPro" id="IPR024079">
    <property type="entry name" value="MetalloPept_cat_dom_sf"/>
</dbReference>
<dbReference type="Pfam" id="PF13585">
    <property type="entry name" value="CHU_C"/>
    <property type="match status" value="1"/>
</dbReference>
<dbReference type="InterPro" id="IPR008754">
    <property type="entry name" value="Peptidase_M43"/>
</dbReference>
<evidence type="ECO:0000259" key="1">
    <source>
        <dbReference type="PROSITE" id="PS50093"/>
    </source>
</evidence>
<dbReference type="InterPro" id="IPR013783">
    <property type="entry name" value="Ig-like_fold"/>
</dbReference>
<dbReference type="InterPro" id="IPR035986">
    <property type="entry name" value="PKD_dom_sf"/>
</dbReference>
<evidence type="ECO:0000313" key="3">
    <source>
        <dbReference type="Proteomes" id="UP000263900"/>
    </source>
</evidence>
<dbReference type="SMART" id="SM00089">
    <property type="entry name" value="PKD"/>
    <property type="match status" value="2"/>
</dbReference>
<dbReference type="PROSITE" id="PS50093">
    <property type="entry name" value="PKD"/>
    <property type="match status" value="1"/>
</dbReference>
<dbReference type="Pfam" id="PF05572">
    <property type="entry name" value="Peptidase_M43"/>
    <property type="match status" value="1"/>
</dbReference>
<accession>A0A3B7MR42</accession>
<evidence type="ECO:0000313" key="2">
    <source>
        <dbReference type="EMBL" id="AXY74075.1"/>
    </source>
</evidence>
<dbReference type="GO" id="GO:0008237">
    <property type="term" value="F:metallopeptidase activity"/>
    <property type="evidence" value="ECO:0007669"/>
    <property type="project" value="InterPro"/>
</dbReference>
<dbReference type="SUPFAM" id="SSF69304">
    <property type="entry name" value="Tricorn protease N-terminal domain"/>
    <property type="match status" value="1"/>
</dbReference>
<dbReference type="SUPFAM" id="SSF50998">
    <property type="entry name" value="Quinoprotein alcohol dehydrogenase-like"/>
    <property type="match status" value="1"/>
</dbReference>
<organism evidence="2 3">
    <name type="scientific">Paraflavitalea soli</name>
    <dbReference type="NCBI Taxonomy" id="2315862"/>
    <lineage>
        <taxon>Bacteria</taxon>
        <taxon>Pseudomonadati</taxon>
        <taxon>Bacteroidota</taxon>
        <taxon>Chitinophagia</taxon>
        <taxon>Chitinophagales</taxon>
        <taxon>Chitinophagaceae</taxon>
        <taxon>Paraflavitalea</taxon>
    </lineage>
</organism>
<dbReference type="PANTHER" id="PTHR42754">
    <property type="entry name" value="ENDOGLUCANASE"/>
    <property type="match status" value="1"/>
</dbReference>
<dbReference type="Gene3D" id="3.40.390.10">
    <property type="entry name" value="Collagenase (Catalytic Domain)"/>
    <property type="match status" value="1"/>
</dbReference>
<dbReference type="InterPro" id="IPR026341">
    <property type="entry name" value="T9SS_type_B"/>
</dbReference>
<dbReference type="SUPFAM" id="SSF49299">
    <property type="entry name" value="PKD domain"/>
    <property type="match status" value="2"/>
</dbReference>
<dbReference type="InterPro" id="IPR011047">
    <property type="entry name" value="Quinoprotein_ADH-like_sf"/>
</dbReference>
<reference evidence="2 3" key="1">
    <citation type="submission" date="2018-09" db="EMBL/GenBank/DDBJ databases">
        <title>Genome sequencing of strain 6GH32-13.</title>
        <authorList>
            <person name="Weon H.-Y."/>
            <person name="Heo J."/>
            <person name="Kwon S.-W."/>
        </authorList>
    </citation>
    <scope>NUCLEOTIDE SEQUENCE [LARGE SCALE GENOMIC DNA]</scope>
    <source>
        <strain evidence="2 3">5GH32-13</strain>
    </source>
</reference>
<feature type="domain" description="PKD" evidence="1">
    <location>
        <begin position="470"/>
        <end position="513"/>
    </location>
</feature>
<dbReference type="NCBIfam" id="TIGR04131">
    <property type="entry name" value="Bac_Flav_CTERM"/>
    <property type="match status" value="1"/>
</dbReference>
<keyword evidence="3" id="KW-1185">Reference proteome</keyword>
<dbReference type="SUPFAM" id="SSF55486">
    <property type="entry name" value="Metalloproteases ('zincins'), catalytic domain"/>
    <property type="match status" value="1"/>
</dbReference>
<name>A0A3B7MR42_9BACT</name>
<protein>
    <recommendedName>
        <fullName evidence="1">PKD domain-containing protein</fullName>
    </recommendedName>
</protein>
<proteinExistence type="predicted"/>
<dbReference type="Proteomes" id="UP000263900">
    <property type="component" value="Chromosome"/>
</dbReference>